<sequence>MVIIWKHQRGFMKDIFNKYPHSKPAITTIATLFKRMQEKGYIADNTIGNSREYYPLVNKENYFSSHVNRLIKNYYDNSLFQFASFFTTATNLIILELKDLKTIVDKEIKRKQK</sequence>
<keyword evidence="2" id="KW-0805">Transcription regulation</keyword>
<evidence type="ECO:0000256" key="3">
    <source>
        <dbReference type="ARBA" id="ARBA00023125"/>
    </source>
</evidence>
<dbReference type="EMBL" id="JAANYN010000002">
    <property type="protein sequence ID" value="NHE56276.1"/>
    <property type="molecule type" value="Genomic_DNA"/>
</dbReference>
<dbReference type="InterPro" id="IPR036388">
    <property type="entry name" value="WH-like_DNA-bd_sf"/>
</dbReference>
<evidence type="ECO:0000256" key="2">
    <source>
        <dbReference type="ARBA" id="ARBA00023015"/>
    </source>
</evidence>
<keyword evidence="4" id="KW-0804">Transcription</keyword>
<dbReference type="RefSeq" id="WP_166143947.1">
    <property type="nucleotide sequence ID" value="NZ_JAANYN010000002.1"/>
</dbReference>
<evidence type="ECO:0000256" key="1">
    <source>
        <dbReference type="ARBA" id="ARBA00011046"/>
    </source>
</evidence>
<gene>
    <name evidence="5" type="ORF">G9Q97_05530</name>
</gene>
<dbReference type="Gene3D" id="1.10.10.10">
    <property type="entry name" value="Winged helix-like DNA-binding domain superfamily/Winged helix DNA-binding domain"/>
    <property type="match status" value="1"/>
</dbReference>
<organism evidence="5 6">
    <name type="scientific">Cyclobacterium plantarum</name>
    <dbReference type="NCBI Taxonomy" id="2716263"/>
    <lineage>
        <taxon>Bacteria</taxon>
        <taxon>Pseudomonadati</taxon>
        <taxon>Bacteroidota</taxon>
        <taxon>Cytophagia</taxon>
        <taxon>Cytophagales</taxon>
        <taxon>Cyclobacteriaceae</taxon>
        <taxon>Cyclobacterium</taxon>
    </lineage>
</organism>
<dbReference type="InterPro" id="IPR005650">
    <property type="entry name" value="BlaI_family"/>
</dbReference>
<comment type="caution">
    <text evidence="5">The sequence shown here is derived from an EMBL/GenBank/DDBJ whole genome shotgun (WGS) entry which is preliminary data.</text>
</comment>
<proteinExistence type="inferred from homology"/>
<keyword evidence="6" id="KW-1185">Reference proteome</keyword>
<accession>A0ABX0H702</accession>
<protein>
    <submittedName>
        <fullName evidence="5">BlaI/MecI/CopY family transcriptional regulator</fullName>
    </submittedName>
</protein>
<dbReference type="InterPro" id="IPR036390">
    <property type="entry name" value="WH_DNA-bd_sf"/>
</dbReference>
<reference evidence="5 6" key="1">
    <citation type="submission" date="2020-03" db="EMBL/GenBank/DDBJ databases">
        <title>Cyclobacterium plantarum sp. nov., a marine bacterium isolated from a coastal-marine wetland.</title>
        <authorList>
            <person name="Sanchez-Porro C."/>
            <person name="Ventosa A."/>
            <person name="Amoozegar M."/>
        </authorList>
    </citation>
    <scope>NUCLEOTIDE SEQUENCE [LARGE SCALE GENOMIC DNA]</scope>
    <source>
        <strain evidence="5 6">GBPx2</strain>
    </source>
</reference>
<name>A0ABX0H702_9BACT</name>
<evidence type="ECO:0000256" key="4">
    <source>
        <dbReference type="ARBA" id="ARBA00023163"/>
    </source>
</evidence>
<keyword evidence="3" id="KW-0238">DNA-binding</keyword>
<evidence type="ECO:0000313" key="5">
    <source>
        <dbReference type="EMBL" id="NHE56276.1"/>
    </source>
</evidence>
<dbReference type="SUPFAM" id="SSF46785">
    <property type="entry name" value="Winged helix' DNA-binding domain"/>
    <property type="match status" value="1"/>
</dbReference>
<dbReference type="Pfam" id="PF03965">
    <property type="entry name" value="Penicillinase_R"/>
    <property type="match status" value="1"/>
</dbReference>
<comment type="similarity">
    <text evidence="1">Belongs to the BlaI transcriptional regulatory family.</text>
</comment>
<evidence type="ECO:0000313" key="6">
    <source>
        <dbReference type="Proteomes" id="UP000649799"/>
    </source>
</evidence>
<dbReference type="Proteomes" id="UP000649799">
    <property type="component" value="Unassembled WGS sequence"/>
</dbReference>